<comment type="caution">
    <text evidence="1">The sequence shown here is derived from an EMBL/GenBank/DDBJ whole genome shotgun (WGS) entry which is preliminary data.</text>
</comment>
<proteinExistence type="predicted"/>
<organism evidence="1 2">
    <name type="scientific">Mycolicibacillus trivialis</name>
    <dbReference type="NCBI Taxonomy" id="1798"/>
    <lineage>
        <taxon>Bacteria</taxon>
        <taxon>Bacillati</taxon>
        <taxon>Actinomycetota</taxon>
        <taxon>Actinomycetes</taxon>
        <taxon>Mycobacteriales</taxon>
        <taxon>Mycobacteriaceae</taxon>
        <taxon>Mycolicibacillus</taxon>
    </lineage>
</organism>
<evidence type="ECO:0000313" key="2">
    <source>
        <dbReference type="Proteomes" id="UP000193090"/>
    </source>
</evidence>
<reference evidence="1 2" key="1">
    <citation type="submission" date="2016-01" db="EMBL/GenBank/DDBJ databases">
        <title>The new phylogeny of the genus Mycobacterium.</title>
        <authorList>
            <person name="Tarcisio F."/>
            <person name="Conor M."/>
            <person name="Antonella G."/>
            <person name="Elisabetta G."/>
            <person name="Giulia F.S."/>
            <person name="Sara T."/>
            <person name="Anna F."/>
            <person name="Clotilde B."/>
            <person name="Roberto B."/>
            <person name="Veronica D.S."/>
            <person name="Fabio R."/>
            <person name="Monica P."/>
            <person name="Olivier J."/>
            <person name="Enrico T."/>
            <person name="Nicola S."/>
        </authorList>
    </citation>
    <scope>NUCLEOTIDE SEQUENCE [LARGE SCALE GENOMIC DNA]</scope>
    <source>
        <strain evidence="1 2">DSM 44153</strain>
    </source>
</reference>
<dbReference type="STRING" id="1798.AWC30_06120"/>
<name>A0A1X2EML1_9MYCO</name>
<protein>
    <submittedName>
        <fullName evidence="1">Uncharacterized protein</fullName>
    </submittedName>
</protein>
<dbReference type="RefSeq" id="WP_085109253.1">
    <property type="nucleotide sequence ID" value="NZ_JACKSN010000124.1"/>
</dbReference>
<dbReference type="EMBL" id="LQPZ01000015">
    <property type="protein sequence ID" value="ORX06673.1"/>
    <property type="molecule type" value="Genomic_DNA"/>
</dbReference>
<sequence length="60" mass="6592">MSNGCRYCHDDVDHCHGTVIDHSCRHSECTADGCVDHHSDRHVCTVECCDTGCRCAELVG</sequence>
<dbReference type="Proteomes" id="UP000193090">
    <property type="component" value="Unassembled WGS sequence"/>
</dbReference>
<gene>
    <name evidence="1" type="ORF">AWC30_06120</name>
</gene>
<dbReference type="AlphaFoldDB" id="A0A1X2EML1"/>
<keyword evidence="2" id="KW-1185">Reference proteome</keyword>
<dbReference type="OrthoDB" id="3629104at2"/>
<evidence type="ECO:0000313" key="1">
    <source>
        <dbReference type="EMBL" id="ORX06673.1"/>
    </source>
</evidence>
<accession>A0A1X2EML1</accession>